<dbReference type="EMBL" id="MPIN01000001">
    <property type="protein sequence ID" value="OJH42185.1"/>
    <property type="molecule type" value="Genomic_DNA"/>
</dbReference>
<keyword evidence="2" id="KW-0472">Membrane</keyword>
<dbReference type="InterPro" id="IPR032871">
    <property type="entry name" value="AHH_dom_containing"/>
</dbReference>
<evidence type="ECO:0000256" key="1">
    <source>
        <dbReference type="SAM" id="MobiDB-lite"/>
    </source>
</evidence>
<dbReference type="Proteomes" id="UP000182229">
    <property type="component" value="Unassembled WGS sequence"/>
</dbReference>
<dbReference type="STRING" id="83449.BON30_02935"/>
<gene>
    <name evidence="3" type="ORF">BON30_02935</name>
</gene>
<comment type="caution">
    <text evidence="3">The sequence shown here is derived from an EMBL/GenBank/DDBJ whole genome shotgun (WGS) entry which is preliminary data.</text>
</comment>
<organism evidence="3 4">
    <name type="scientific">Cystobacter ferrugineus</name>
    <dbReference type="NCBI Taxonomy" id="83449"/>
    <lineage>
        <taxon>Bacteria</taxon>
        <taxon>Pseudomonadati</taxon>
        <taxon>Myxococcota</taxon>
        <taxon>Myxococcia</taxon>
        <taxon>Myxococcales</taxon>
        <taxon>Cystobacterineae</taxon>
        <taxon>Archangiaceae</taxon>
        <taxon>Cystobacter</taxon>
    </lineage>
</organism>
<protein>
    <submittedName>
        <fullName evidence="3">Uncharacterized protein</fullName>
    </submittedName>
</protein>
<proteinExistence type="predicted"/>
<keyword evidence="4" id="KW-1185">Reference proteome</keyword>
<feature type="compositionally biased region" description="Basic and acidic residues" evidence="1">
    <location>
        <begin position="356"/>
        <end position="370"/>
    </location>
</feature>
<evidence type="ECO:0000313" key="4">
    <source>
        <dbReference type="Proteomes" id="UP000182229"/>
    </source>
</evidence>
<feature type="transmembrane region" description="Helical" evidence="2">
    <location>
        <begin position="16"/>
        <end position="35"/>
    </location>
</feature>
<evidence type="ECO:0000256" key="2">
    <source>
        <dbReference type="SAM" id="Phobius"/>
    </source>
</evidence>
<reference evidence="3 4" key="2">
    <citation type="submission" date="2016-12" db="EMBL/GenBank/DDBJ databases">
        <title>Draft Genome Sequence of Cystobacter ferrugineus Strain Cbfe23.</title>
        <authorList>
            <person name="Akbar S."/>
            <person name="Dowd S.E."/>
            <person name="Stevens D.C."/>
        </authorList>
    </citation>
    <scope>NUCLEOTIDE SEQUENCE [LARGE SCALE GENOMIC DNA]</scope>
    <source>
        <strain evidence="3 4">Cbfe23</strain>
    </source>
</reference>
<dbReference type="Pfam" id="PF14412">
    <property type="entry name" value="AHH"/>
    <property type="match status" value="1"/>
</dbReference>
<reference evidence="4" key="1">
    <citation type="submission" date="2016-11" db="EMBL/GenBank/DDBJ databases">
        <authorList>
            <person name="Shukria A."/>
            <person name="Stevens D.C."/>
        </authorList>
    </citation>
    <scope>NUCLEOTIDE SEQUENCE [LARGE SCALE GENOMIC DNA]</scope>
    <source>
        <strain evidence="4">Cbfe23</strain>
    </source>
</reference>
<keyword evidence="2" id="KW-0812">Transmembrane</keyword>
<evidence type="ECO:0000313" key="3">
    <source>
        <dbReference type="EMBL" id="OJH42185.1"/>
    </source>
</evidence>
<name>A0A1L9BIZ2_9BACT</name>
<keyword evidence="2" id="KW-1133">Transmembrane helix</keyword>
<feature type="region of interest" description="Disordered" evidence="1">
    <location>
        <begin position="346"/>
        <end position="381"/>
    </location>
</feature>
<sequence>MTALDAQQAEASDMRWYVTLVLVALLLVPLLAWAAPTGSEARFPVLAPVTVRGYTGEPGHGLKLTFPALGPHPALAVWTVGEAREVVAMLEGAFKEVRSGPWPTFPLDAHTRVRAGLLLGTLADTRTTALERRVREQDEAALGAALVGLPVSLESARWFQALQLSPRYMGQGVREAARELFSSPAVLLSVGSSMMLYLLAWAAPEPVFSKALAAAVTVGLLLTYTATELHHVGLACLNLYREAEAARTREELDAAAERFGKVLGGVGLRVLVTVAGAKLAQGLPKVPGGGLWSRLSPPRSAFAGGGAEGGLSIGAGTRAQVSVADGTVVLMGVVVNTTAAAASAGRASARTTGDCAESKQDDNQRHHLCTDKNNTSEATGGPWTPLFEELFARAGVGLDDPANLVYLRGHKGPHPEAYHQEVFDRLRGALGICKTKTECRVLLTKMLDKIAGEVCMPNSKLNKLATKTP</sequence>
<accession>A0A1L9BIZ2</accession>
<dbReference type="AlphaFoldDB" id="A0A1L9BIZ2"/>